<protein>
    <recommendedName>
        <fullName evidence="3">histidine kinase</fullName>
        <ecNumber evidence="3">2.7.13.3</ecNumber>
    </recommendedName>
</protein>
<proteinExistence type="predicted"/>
<dbReference type="GO" id="GO:0000155">
    <property type="term" value="F:phosphorelay sensor kinase activity"/>
    <property type="evidence" value="ECO:0007669"/>
    <property type="project" value="InterPro"/>
</dbReference>
<dbReference type="Gene3D" id="3.30.565.10">
    <property type="entry name" value="Histidine kinase-like ATPase, C-terminal domain"/>
    <property type="match status" value="1"/>
</dbReference>
<dbReference type="InterPro" id="IPR010559">
    <property type="entry name" value="Sig_transdc_His_kin_internal"/>
</dbReference>
<feature type="domain" description="Histidine kinase" evidence="15">
    <location>
        <begin position="491"/>
        <end position="597"/>
    </location>
</feature>
<dbReference type="InterPro" id="IPR033479">
    <property type="entry name" value="dCache_1"/>
</dbReference>
<evidence type="ECO:0000256" key="7">
    <source>
        <dbReference type="ARBA" id="ARBA00022692"/>
    </source>
</evidence>
<dbReference type="GO" id="GO:0005886">
    <property type="term" value="C:plasma membrane"/>
    <property type="evidence" value="ECO:0007669"/>
    <property type="project" value="UniProtKB-SubCell"/>
</dbReference>
<evidence type="ECO:0000313" key="17">
    <source>
        <dbReference type="EMBL" id="GFR39553.1"/>
    </source>
</evidence>
<feature type="transmembrane region" description="Helical" evidence="14">
    <location>
        <begin position="21"/>
        <end position="43"/>
    </location>
</feature>
<evidence type="ECO:0000313" key="18">
    <source>
        <dbReference type="Proteomes" id="UP000654993"/>
    </source>
</evidence>
<keyword evidence="7 14" id="KW-0812">Transmembrane</keyword>
<evidence type="ECO:0000256" key="2">
    <source>
        <dbReference type="ARBA" id="ARBA00004651"/>
    </source>
</evidence>
<reference evidence="17" key="1">
    <citation type="submission" date="2020-08" db="EMBL/GenBank/DDBJ databases">
        <authorList>
            <person name="Uke A."/>
            <person name="Chhe C."/>
            <person name="Baramee S."/>
            <person name="Kosugi A."/>
        </authorList>
    </citation>
    <scope>NUCLEOTIDE SEQUENCE</scope>
    <source>
        <strain evidence="17">DA-C8</strain>
    </source>
</reference>
<dbReference type="Pfam" id="PF02743">
    <property type="entry name" value="dCache_1"/>
    <property type="match status" value="1"/>
</dbReference>
<evidence type="ECO:0000256" key="13">
    <source>
        <dbReference type="ARBA" id="ARBA00023136"/>
    </source>
</evidence>
<keyword evidence="5" id="KW-0597">Phosphoprotein</keyword>
<keyword evidence="9 17" id="KW-0418">Kinase</keyword>
<dbReference type="InterPro" id="IPR036890">
    <property type="entry name" value="HATPase_C_sf"/>
</dbReference>
<evidence type="ECO:0000256" key="1">
    <source>
        <dbReference type="ARBA" id="ARBA00000085"/>
    </source>
</evidence>
<dbReference type="PANTHER" id="PTHR34220">
    <property type="entry name" value="SENSOR HISTIDINE KINASE YPDA"/>
    <property type="match status" value="1"/>
</dbReference>
<feature type="transmembrane region" description="Helical" evidence="14">
    <location>
        <begin position="308"/>
        <end position="330"/>
    </location>
</feature>
<name>A0A916QHH7_9BACL</name>
<dbReference type="EMBL" id="BMAQ01000057">
    <property type="protein sequence ID" value="GFR39553.1"/>
    <property type="molecule type" value="Genomic_DNA"/>
</dbReference>
<dbReference type="EC" id="2.7.13.3" evidence="3"/>
<dbReference type="InterPro" id="IPR004358">
    <property type="entry name" value="Sig_transdc_His_kin-like_C"/>
</dbReference>
<dbReference type="PRINTS" id="PR00344">
    <property type="entry name" value="BCTRLSENSOR"/>
</dbReference>
<keyword evidence="10" id="KW-0067">ATP-binding</keyword>
<keyword evidence="12" id="KW-0902">Two-component regulatory system</keyword>
<evidence type="ECO:0000256" key="6">
    <source>
        <dbReference type="ARBA" id="ARBA00022679"/>
    </source>
</evidence>
<accession>A0A916QHH7</accession>
<dbReference type="PROSITE" id="PS50885">
    <property type="entry name" value="HAMP"/>
    <property type="match status" value="1"/>
</dbReference>
<sequence>MRGMRFSLLRRPRRLTLMIPFAYFLVVLITVTFSSVILHRAAWHSAQKQVNEAALQTVSSIETNVHMLVDNVNNYSKIIISDANLQGLLREGNLYANLDIQSRIKRDLHHIMQTFPIIDSIFIFDQSGHGFSLGSQYTPAFIESNVEHAPWYDEAVERNGAYLLRLNGSGVFASEAEGNFVSFIRMIRDLDDTTPLGILVINIPESAFADAYSNLANHNGQQFAILDEQHRLITAKAAEGGQSAVIDHLTKKIIELKQSEFSRQLSGFFPLSFESRSYTVSWKVDDAFGWTFFNVTPNQSLYSENMSLVLRTLVLLVINGVVFYISSFIISRHVLNPIKQLLRAMKSTKSNKLVKLETIPNNEEFGQLFIGYNRMIDQINQLLKRIIDEQNTIRKAELSALQAQIKPHFLYNTLDSITSLAMMGQNDQVIEMLEALGSYYRLSVSKGRELITVEEEISMVRNYLLIQKVRYRDLFDVEYEVDENCLQVPILKLVLQPLVENSLYHGIRNMGSKGTIRISARLADGWLHLSVSDDGVGMTAEQIQQITAMENKGEKSSFGLKGTMERLRIYYNGKNEFIINSEPGKGTTITIRIPAGDENTWRN</sequence>
<dbReference type="Gene3D" id="6.10.340.10">
    <property type="match status" value="1"/>
</dbReference>
<keyword evidence="18" id="KW-1185">Reference proteome</keyword>
<dbReference type="SUPFAM" id="SSF55874">
    <property type="entry name" value="ATPase domain of HSP90 chaperone/DNA topoisomerase II/histidine kinase"/>
    <property type="match status" value="1"/>
</dbReference>
<feature type="domain" description="HAMP" evidence="16">
    <location>
        <begin position="332"/>
        <end position="384"/>
    </location>
</feature>
<dbReference type="InterPro" id="IPR003594">
    <property type="entry name" value="HATPase_dom"/>
</dbReference>
<keyword evidence="6" id="KW-0808">Transferase</keyword>
<evidence type="ECO:0000259" key="15">
    <source>
        <dbReference type="PROSITE" id="PS50109"/>
    </source>
</evidence>
<dbReference type="InterPro" id="IPR003660">
    <property type="entry name" value="HAMP_dom"/>
</dbReference>
<evidence type="ECO:0000256" key="5">
    <source>
        <dbReference type="ARBA" id="ARBA00022553"/>
    </source>
</evidence>
<evidence type="ECO:0000256" key="11">
    <source>
        <dbReference type="ARBA" id="ARBA00022989"/>
    </source>
</evidence>
<evidence type="ECO:0000256" key="4">
    <source>
        <dbReference type="ARBA" id="ARBA00022475"/>
    </source>
</evidence>
<dbReference type="Proteomes" id="UP000654993">
    <property type="component" value="Unassembled WGS sequence"/>
</dbReference>
<evidence type="ECO:0000259" key="16">
    <source>
        <dbReference type="PROSITE" id="PS50885"/>
    </source>
</evidence>
<gene>
    <name evidence="17" type="ORF">PRECH8_28490</name>
</gene>
<evidence type="ECO:0000256" key="12">
    <source>
        <dbReference type="ARBA" id="ARBA00023012"/>
    </source>
</evidence>
<comment type="catalytic activity">
    <reaction evidence="1">
        <text>ATP + protein L-histidine = ADP + protein N-phospho-L-histidine.</text>
        <dbReference type="EC" id="2.7.13.3"/>
    </reaction>
</comment>
<keyword evidence="11 14" id="KW-1133">Transmembrane helix</keyword>
<evidence type="ECO:0000256" key="3">
    <source>
        <dbReference type="ARBA" id="ARBA00012438"/>
    </source>
</evidence>
<dbReference type="PROSITE" id="PS50109">
    <property type="entry name" value="HIS_KIN"/>
    <property type="match status" value="1"/>
</dbReference>
<dbReference type="Pfam" id="PF02518">
    <property type="entry name" value="HATPase_c"/>
    <property type="match status" value="1"/>
</dbReference>
<dbReference type="PANTHER" id="PTHR34220:SF7">
    <property type="entry name" value="SENSOR HISTIDINE KINASE YPDA"/>
    <property type="match status" value="1"/>
</dbReference>
<keyword evidence="13 14" id="KW-0472">Membrane</keyword>
<evidence type="ECO:0000256" key="10">
    <source>
        <dbReference type="ARBA" id="ARBA00022840"/>
    </source>
</evidence>
<dbReference type="SMART" id="SM00387">
    <property type="entry name" value="HATPase_c"/>
    <property type="match status" value="1"/>
</dbReference>
<dbReference type="CDD" id="cd18773">
    <property type="entry name" value="PDC1_HK_sensor"/>
    <property type="match status" value="1"/>
</dbReference>
<dbReference type="Pfam" id="PF06580">
    <property type="entry name" value="His_kinase"/>
    <property type="match status" value="1"/>
</dbReference>
<comment type="subcellular location">
    <subcellularLocation>
        <location evidence="2">Cell membrane</location>
        <topology evidence="2">Multi-pass membrane protein</topology>
    </subcellularLocation>
</comment>
<evidence type="ECO:0000256" key="14">
    <source>
        <dbReference type="SAM" id="Phobius"/>
    </source>
</evidence>
<dbReference type="GO" id="GO:0005524">
    <property type="term" value="F:ATP binding"/>
    <property type="evidence" value="ECO:0007669"/>
    <property type="project" value="UniProtKB-KW"/>
</dbReference>
<dbReference type="InterPro" id="IPR050640">
    <property type="entry name" value="Bact_2-comp_sensor_kinase"/>
</dbReference>
<dbReference type="AlphaFoldDB" id="A0A916QHH7"/>
<comment type="caution">
    <text evidence="17">The sequence shown here is derived from an EMBL/GenBank/DDBJ whole genome shotgun (WGS) entry which is preliminary data.</text>
</comment>
<organism evidence="17 18">
    <name type="scientific">Insulibacter thermoxylanivorax</name>
    <dbReference type="NCBI Taxonomy" id="2749268"/>
    <lineage>
        <taxon>Bacteria</taxon>
        <taxon>Bacillati</taxon>
        <taxon>Bacillota</taxon>
        <taxon>Bacilli</taxon>
        <taxon>Bacillales</taxon>
        <taxon>Paenibacillaceae</taxon>
        <taxon>Insulibacter</taxon>
    </lineage>
</organism>
<keyword evidence="8" id="KW-0547">Nucleotide-binding</keyword>
<keyword evidence="4" id="KW-1003">Cell membrane</keyword>
<reference evidence="17" key="2">
    <citation type="journal article" date="2021" name="Data Brief">
        <title>Draft genome sequence data of the facultative, thermophilic, xylanolytic bacterium Paenibacillus sp. strain DA-C8.</title>
        <authorList>
            <person name="Chhe C."/>
            <person name="Uke A."/>
            <person name="Baramee S."/>
            <person name="Ungkulpasvich U."/>
            <person name="Tachaapaikoon C."/>
            <person name="Pason P."/>
            <person name="Waeonukul R."/>
            <person name="Ratanakhanokchai K."/>
            <person name="Kosugi A."/>
        </authorList>
    </citation>
    <scope>NUCLEOTIDE SEQUENCE</scope>
    <source>
        <strain evidence="17">DA-C8</strain>
    </source>
</reference>
<evidence type="ECO:0000256" key="9">
    <source>
        <dbReference type="ARBA" id="ARBA00022777"/>
    </source>
</evidence>
<evidence type="ECO:0000256" key="8">
    <source>
        <dbReference type="ARBA" id="ARBA00022741"/>
    </source>
</evidence>
<dbReference type="InterPro" id="IPR005467">
    <property type="entry name" value="His_kinase_dom"/>
</dbReference>